<proteinExistence type="predicted"/>
<comment type="caution">
    <text evidence="1">The sequence shown here is derived from an EMBL/GenBank/DDBJ whole genome shotgun (WGS) entry which is preliminary data.</text>
</comment>
<keyword evidence="2" id="KW-1185">Reference proteome</keyword>
<dbReference type="EMBL" id="SRYG01000009">
    <property type="protein sequence ID" value="TGY66152.1"/>
    <property type="molecule type" value="Genomic_DNA"/>
</dbReference>
<name>A0AC61R828_9FIRM</name>
<dbReference type="Proteomes" id="UP000308836">
    <property type="component" value="Unassembled WGS sequence"/>
</dbReference>
<accession>A0AC61R828</accession>
<protein>
    <submittedName>
        <fullName evidence="1">Uncharacterized protein</fullName>
    </submittedName>
</protein>
<reference evidence="1" key="1">
    <citation type="submission" date="2019-04" db="EMBL/GenBank/DDBJ databases">
        <title>Microbes associate with the intestines of laboratory mice.</title>
        <authorList>
            <person name="Navarre W."/>
            <person name="Wong E."/>
            <person name="Huang K."/>
            <person name="Tropini C."/>
            <person name="Ng K."/>
            <person name="Yu B."/>
        </authorList>
    </citation>
    <scope>NUCLEOTIDE SEQUENCE</scope>
    <source>
        <strain evidence="1">NM09_H32</strain>
    </source>
</reference>
<evidence type="ECO:0000313" key="2">
    <source>
        <dbReference type="Proteomes" id="UP000308836"/>
    </source>
</evidence>
<sequence length="806" mass="85813">MQVDGGTVNLEGGNISNNASYVDGGGIGVKNGGTLHMSGGSVRDNQHGGVRVSGNESAFHMTGGTITGNNGQGIHVANGSQVTFDNGEITKNKNSGIYFEDGGDLTMNGGTIRDNKSTVNGGGIYLEGRSTLTLNDGLIAGNEAGYSGGGIGGGSVVMNGGTITRNRAQHFGGGINSNQVTMENGSITGNIAEENGGGGVSAKDFTMNDGLIQGNTADYGGGLNVSRQMRLHGGTIADNIATGSEGGGIHLAGNGVIEAQNGNVSIRGNKTLTKDDLGGGGIYVNASGRLELMNVVITQNTAGTMGGGLAACHTGRNFVYATDGGAIFDNTANGVALETYFKVNNDVDGGDIWKSWTPAQRKLFMRAANDIFTAGVNGYGDSYNRDYNAGALFGNVMLGYGKQMDDLENMTTEQMQDVAKHLSNYTGYRVSVAEPDKLNEVDAGNNGTIYSDRFLVLTAHPSEEGKRAAMENGNVFITDNEAVYNDGGGIANNGILIIGKETQGISTMPDIFLAKTWLNTEGQQNELRGDDFSFELKGGQVADENGQAIENAERKTLKVKNDAEGNAAFEMFSNGFLTKPGTYQFTLHENRDESLEKAGLRFDQSEYRITLNTRIEEKTGTIAHKPYKVKTLVLDSCKVERTKDAEGRTLETPETLDFKTGDRVRFENTTRPEEPEKPVDPVDPVDPTDPFEPEFPVEPVDPVNPDDSKKPVQPEEPSNKDQKMPENPTEQNDKEQHRESSKKSASLVSTSTTRQKTKASGIARASKTKKSPNTGVSLMTKLHENLIALSGLGIAGLWFGRKKKQK</sequence>
<evidence type="ECO:0000313" key="1">
    <source>
        <dbReference type="EMBL" id="TGY66152.1"/>
    </source>
</evidence>
<organism evidence="1 2">
    <name type="scientific">Dubosiella muris</name>
    <dbReference type="NCBI Taxonomy" id="3038133"/>
    <lineage>
        <taxon>Bacteria</taxon>
        <taxon>Bacillati</taxon>
        <taxon>Bacillota</taxon>
        <taxon>Erysipelotrichia</taxon>
        <taxon>Erysipelotrichales</taxon>
        <taxon>Erysipelotrichaceae</taxon>
        <taxon>Dubosiella</taxon>
    </lineage>
</organism>
<gene>
    <name evidence="1" type="ORF">E5336_05685</name>
</gene>